<name>A0A1H9E3F3_9BURK</name>
<protein>
    <submittedName>
        <fullName evidence="1">Uncharacterized protein</fullName>
    </submittedName>
</protein>
<dbReference type="AlphaFoldDB" id="A0A1H9E3F3"/>
<evidence type="ECO:0000313" key="2">
    <source>
        <dbReference type="Proteomes" id="UP000199766"/>
    </source>
</evidence>
<sequence>MILYALVADGAIERVNIQLPITIGNTSIPAGSTNLEQFGLYPIEGSEPAYDSATHRLTGPQYWFDGTVVQRVYVVEDIPVSELMQQLQRSVVEATQQRLDAFAKTRNYDGILSACTYATSAVPKFQAEGQYCVDARDATWATLYQLFNDVTAGVKPMPASFSDIGLLLPTLKWPT</sequence>
<proteinExistence type="predicted"/>
<reference evidence="1 2" key="1">
    <citation type="submission" date="2016-10" db="EMBL/GenBank/DDBJ databases">
        <authorList>
            <person name="de Groot N.N."/>
        </authorList>
    </citation>
    <scope>NUCLEOTIDE SEQUENCE [LARGE SCALE GENOMIC DNA]</scope>
    <source>
        <strain evidence="1 2">ATCC 35958</strain>
    </source>
</reference>
<dbReference type="RefSeq" id="WP_091451344.1">
    <property type="nucleotide sequence ID" value="NZ_FOGD01000001.1"/>
</dbReference>
<organism evidence="1 2">
    <name type="scientific">Giesbergeria anulus</name>
    <dbReference type="NCBI Taxonomy" id="180197"/>
    <lineage>
        <taxon>Bacteria</taxon>
        <taxon>Pseudomonadati</taxon>
        <taxon>Pseudomonadota</taxon>
        <taxon>Betaproteobacteria</taxon>
        <taxon>Burkholderiales</taxon>
        <taxon>Comamonadaceae</taxon>
        <taxon>Giesbergeria</taxon>
    </lineage>
</organism>
<dbReference type="OrthoDB" id="8781600at2"/>
<keyword evidence="2" id="KW-1185">Reference proteome</keyword>
<dbReference type="EMBL" id="FOGD01000001">
    <property type="protein sequence ID" value="SEQ20102.1"/>
    <property type="molecule type" value="Genomic_DNA"/>
</dbReference>
<accession>A0A1H9E3F3</accession>
<gene>
    <name evidence="1" type="ORF">SAMN02982919_00189</name>
</gene>
<dbReference type="Proteomes" id="UP000199766">
    <property type="component" value="Unassembled WGS sequence"/>
</dbReference>
<evidence type="ECO:0000313" key="1">
    <source>
        <dbReference type="EMBL" id="SEQ20102.1"/>
    </source>
</evidence>
<dbReference type="STRING" id="180197.SAMN02982919_00189"/>